<proteinExistence type="predicted"/>
<evidence type="ECO:0000313" key="2">
    <source>
        <dbReference type="Proteomes" id="UP000235122"/>
    </source>
</evidence>
<evidence type="ECO:0000313" key="1">
    <source>
        <dbReference type="EMBL" id="PKY72657.1"/>
    </source>
</evidence>
<organism evidence="1 2">
    <name type="scientific">Winkia neuii</name>
    <dbReference type="NCBI Taxonomy" id="33007"/>
    <lineage>
        <taxon>Bacteria</taxon>
        <taxon>Bacillati</taxon>
        <taxon>Actinomycetota</taxon>
        <taxon>Actinomycetes</taxon>
        <taxon>Actinomycetales</taxon>
        <taxon>Actinomycetaceae</taxon>
        <taxon>Winkia</taxon>
    </lineage>
</organism>
<comment type="caution">
    <text evidence="1">The sequence shown here is derived from an EMBL/GenBank/DDBJ whole genome shotgun (WGS) entry which is preliminary data.</text>
</comment>
<protein>
    <submittedName>
        <fullName evidence="1">Uncharacterized protein</fullName>
    </submittedName>
</protein>
<keyword evidence="2" id="KW-1185">Reference proteome</keyword>
<dbReference type="Proteomes" id="UP000235122">
    <property type="component" value="Unassembled WGS sequence"/>
</dbReference>
<reference evidence="1 2" key="1">
    <citation type="submission" date="2017-12" db="EMBL/GenBank/DDBJ databases">
        <title>Phylogenetic diversity of female urinary microbiome.</title>
        <authorList>
            <person name="Thomas-White K."/>
            <person name="Wolfe A.J."/>
        </authorList>
    </citation>
    <scope>NUCLEOTIDE SEQUENCE [LARGE SCALE GENOMIC DNA]</scope>
    <source>
        <strain evidence="1 2">UMB0402</strain>
    </source>
</reference>
<gene>
    <name evidence="1" type="ORF">CYJ19_03155</name>
</gene>
<accession>A0A2I1INF3</accession>
<dbReference type="EMBL" id="PKKO01000002">
    <property type="protein sequence ID" value="PKY72657.1"/>
    <property type="molecule type" value="Genomic_DNA"/>
</dbReference>
<dbReference type="STRING" id="33007.HMPREF3198_01594"/>
<sequence length="393" mass="43653">MATVSYFDFALVDNTRFEFQVRGEGKDFCCYFDFGRPIVLTDKTLTATLAIISGRAFDRIEVGHPLPPDCVEFLRSFCRAEIVPSASAPNLAVPYVPQKSGNIGLSFSGGFDSLAAWKLLPAQNTTLISLDFGGRFSREAQFFTNFPVISVKTNLVAARFHTHTWAFMALGAILAAPTLGLQTLSFGTILEASSANMTFRGLGQIETGYPVFDFLGLTWYNPALGLTEIGTALISAKTHPELLSESLKSLAEPGTEKLYRKWVLLRLVERLTGQSLPVEEPRRPYPQHRVPFGSSFTSHMLSFYMRKHLGAEVADIFVSDVPAAVDEFVARADLTFFERYNSNFLHKVPPSYRPGLIKTLASFGILPYTEKDFLEYQRTLQLLKDAEAKLAGQ</sequence>
<name>A0A2I1INF3_9ACTO</name>
<dbReference type="RefSeq" id="WP_070454397.1">
    <property type="nucleotide sequence ID" value="NZ_JASOXK010000002.1"/>
</dbReference>
<dbReference type="AlphaFoldDB" id="A0A2I1INF3"/>